<evidence type="ECO:0000313" key="2">
    <source>
        <dbReference type="EnsemblPlants" id="cds.evm.model.ctgX2.61"/>
    </source>
</evidence>
<dbReference type="EnsemblPlants" id="evm.model.ctgX2.61">
    <property type="protein sequence ID" value="cds.evm.model.ctgX2.61"/>
    <property type="gene ID" value="evm.TU.ctgX2.61"/>
</dbReference>
<reference evidence="2" key="1">
    <citation type="submission" date="2021-03" db="UniProtKB">
        <authorList>
            <consortium name="EnsemblPlants"/>
        </authorList>
    </citation>
    <scope>IDENTIFICATION</scope>
</reference>
<dbReference type="Gramene" id="evm.model.ctgX2.61">
    <property type="protein sequence ID" value="cds.evm.model.ctgX2.61"/>
    <property type="gene ID" value="evm.TU.ctgX2.61"/>
</dbReference>
<keyword evidence="1" id="KW-0732">Signal</keyword>
<protein>
    <submittedName>
        <fullName evidence="2">Uncharacterized protein</fullName>
    </submittedName>
</protein>
<proteinExistence type="predicted"/>
<keyword evidence="3" id="KW-1185">Reference proteome</keyword>
<evidence type="ECO:0000313" key="3">
    <source>
        <dbReference type="Proteomes" id="UP000596661"/>
    </source>
</evidence>
<evidence type="ECO:0000256" key="1">
    <source>
        <dbReference type="SAM" id="SignalP"/>
    </source>
</evidence>
<organism evidence="2 3">
    <name type="scientific">Cannabis sativa</name>
    <name type="common">Hemp</name>
    <name type="synonym">Marijuana</name>
    <dbReference type="NCBI Taxonomy" id="3483"/>
    <lineage>
        <taxon>Eukaryota</taxon>
        <taxon>Viridiplantae</taxon>
        <taxon>Streptophyta</taxon>
        <taxon>Embryophyta</taxon>
        <taxon>Tracheophyta</taxon>
        <taxon>Spermatophyta</taxon>
        <taxon>Magnoliopsida</taxon>
        <taxon>eudicotyledons</taxon>
        <taxon>Gunneridae</taxon>
        <taxon>Pentapetalae</taxon>
        <taxon>rosids</taxon>
        <taxon>fabids</taxon>
        <taxon>Rosales</taxon>
        <taxon>Cannabaceae</taxon>
        <taxon>Cannabis</taxon>
    </lineage>
</organism>
<sequence>MAYSLGVLILVVGLSWVRSLCPKFVSVDRDLMGSRFSRPQVGVPSGIQVWVWVISRSKSRSKDFNLRSQVLSPESEVKVWVPDAGPRSNARLSSIYS</sequence>
<name>A0A803QRZ9_CANSA</name>
<dbReference type="AlphaFoldDB" id="A0A803QRZ9"/>
<accession>A0A803QRZ9</accession>
<feature type="signal peptide" evidence="1">
    <location>
        <begin position="1"/>
        <end position="19"/>
    </location>
</feature>
<feature type="chain" id="PRO_5047354381" evidence="1">
    <location>
        <begin position="20"/>
        <end position="97"/>
    </location>
</feature>
<dbReference type="Proteomes" id="UP000596661">
    <property type="component" value="Unassembled WGS sequence"/>
</dbReference>